<keyword evidence="4" id="KW-0564">Palmitate</keyword>
<accession>A0A1M7Y532</accession>
<dbReference type="PROSITE" id="PS51257">
    <property type="entry name" value="PROKAR_LIPOPROTEIN"/>
    <property type="match status" value="1"/>
</dbReference>
<dbReference type="SUPFAM" id="SSF53850">
    <property type="entry name" value="Periplasmic binding protein-like II"/>
    <property type="match status" value="1"/>
</dbReference>
<dbReference type="RefSeq" id="WP_073588262.1">
    <property type="nucleotide sequence ID" value="NZ_FRFD01000004.1"/>
</dbReference>
<evidence type="ECO:0000256" key="4">
    <source>
        <dbReference type="ARBA" id="ARBA00023139"/>
    </source>
</evidence>
<evidence type="ECO:0000256" key="2">
    <source>
        <dbReference type="ARBA" id="ARBA00022729"/>
    </source>
</evidence>
<proteinExistence type="predicted"/>
<evidence type="ECO:0000256" key="3">
    <source>
        <dbReference type="ARBA" id="ARBA00023136"/>
    </source>
</evidence>
<keyword evidence="7" id="KW-1185">Reference proteome</keyword>
<evidence type="ECO:0000313" key="7">
    <source>
        <dbReference type="Proteomes" id="UP000184612"/>
    </source>
</evidence>
<sequence>MKEIKRIISILLILTMTASVLFGCSAKNKTGDIKGTGTEDTSNQSMKLPLTDKPVTLTVFAGLDSNLEGIIKDYNDNMFFKELEKRTGVRLEFVIPEIGSENDAYYSMIASDNFTDIISHYGYGYPEGLDAAIDDGYYMDLTPYLNTYLKDYNALRDQDPYALKCTTTASGRVAGCYNIYTKKQGPWMGLQVRKDWLDELGLDVPVTYDDWENMLTLFKEKKKAYAPLCIGANGYLEYSHALSAGFGVYENFMQVNGRVVYGPAMEGWKEYLTLLNDWYQKGLIDHDFMINGEWQVDKSMVESGQTGAWNAMYIMMSQYEQAVPGMDVIPVASPVKKEGDVLHIRREDSRIGNPVTISAKCKYPEIAMELLDYLYTEEGSLLANYGIEKDTFTYNSKGKPQVTDKISKNSKYSMGQAQALYLLPPNRLGGLYDWTRELNAVPKQDLEGYKVWNTGDDSYILSNSLTYTSAESKERSKIVADVTKYMNSMAVNFITGVMNINTEWDNYISELKRMDLDRAVEITQQALDRFNSEP</sequence>
<dbReference type="InterPro" id="IPR050490">
    <property type="entry name" value="Bact_solute-bd_prot1"/>
</dbReference>
<keyword evidence="5" id="KW-0449">Lipoprotein</keyword>
<dbReference type="Pfam" id="PF01547">
    <property type="entry name" value="SBP_bac_1"/>
    <property type="match status" value="1"/>
</dbReference>
<keyword evidence="3" id="KW-0472">Membrane</keyword>
<dbReference type="STRING" id="1121345.SAMN02745217_01554"/>
<name>A0A1M7Y532_9FIRM</name>
<dbReference type="Gene3D" id="3.40.190.10">
    <property type="entry name" value="Periplasmic binding protein-like II"/>
    <property type="match status" value="2"/>
</dbReference>
<gene>
    <name evidence="6" type="ORF">SAMN02745217_01554</name>
</gene>
<evidence type="ECO:0000256" key="5">
    <source>
        <dbReference type="ARBA" id="ARBA00023288"/>
    </source>
</evidence>
<protein>
    <submittedName>
        <fullName evidence="6">Putative aldouronate transport system substrate-binding protein</fullName>
    </submittedName>
</protein>
<keyword evidence="2" id="KW-0732">Signal</keyword>
<evidence type="ECO:0000256" key="1">
    <source>
        <dbReference type="ARBA" id="ARBA00022475"/>
    </source>
</evidence>
<dbReference type="Proteomes" id="UP000184612">
    <property type="component" value="Unassembled WGS sequence"/>
</dbReference>
<keyword evidence="1" id="KW-1003">Cell membrane</keyword>
<dbReference type="PANTHER" id="PTHR43649:SF33">
    <property type="entry name" value="POLYGALACTURONAN_RHAMNOGALACTURONAN-BINDING PROTEIN YTCQ"/>
    <property type="match status" value="1"/>
</dbReference>
<reference evidence="6 7" key="1">
    <citation type="submission" date="2016-12" db="EMBL/GenBank/DDBJ databases">
        <authorList>
            <person name="Song W.-J."/>
            <person name="Kurnit D.M."/>
        </authorList>
    </citation>
    <scope>NUCLEOTIDE SEQUENCE [LARGE SCALE GENOMIC DNA]</scope>
    <source>
        <strain evidence="6 7">DSM 12503</strain>
    </source>
</reference>
<dbReference type="EMBL" id="FRFD01000004">
    <property type="protein sequence ID" value="SHO47492.1"/>
    <property type="molecule type" value="Genomic_DNA"/>
</dbReference>
<dbReference type="PANTHER" id="PTHR43649">
    <property type="entry name" value="ARABINOSE-BINDING PROTEIN-RELATED"/>
    <property type="match status" value="1"/>
</dbReference>
<dbReference type="OrthoDB" id="2491264at2"/>
<organism evidence="6 7">
    <name type="scientific">Anaerocolumna xylanovorans DSM 12503</name>
    <dbReference type="NCBI Taxonomy" id="1121345"/>
    <lineage>
        <taxon>Bacteria</taxon>
        <taxon>Bacillati</taxon>
        <taxon>Bacillota</taxon>
        <taxon>Clostridia</taxon>
        <taxon>Lachnospirales</taxon>
        <taxon>Lachnospiraceae</taxon>
        <taxon>Anaerocolumna</taxon>
    </lineage>
</organism>
<dbReference type="InterPro" id="IPR006059">
    <property type="entry name" value="SBP"/>
</dbReference>
<dbReference type="AlphaFoldDB" id="A0A1M7Y532"/>
<evidence type="ECO:0000313" key="6">
    <source>
        <dbReference type="EMBL" id="SHO47492.1"/>
    </source>
</evidence>